<feature type="region of interest" description="Disordered" evidence="1">
    <location>
        <begin position="136"/>
        <end position="160"/>
    </location>
</feature>
<dbReference type="RefSeq" id="WP_122935540.1">
    <property type="nucleotide sequence ID" value="NZ_JBHSNT010000044.1"/>
</dbReference>
<gene>
    <name evidence="2" type="ORF">EDM22_02905</name>
</gene>
<protein>
    <submittedName>
        <fullName evidence="2">Uncharacterized protein</fullName>
    </submittedName>
</protein>
<feature type="compositionally biased region" description="Basic and acidic residues" evidence="1">
    <location>
        <begin position="9"/>
        <end position="18"/>
    </location>
</feature>
<comment type="caution">
    <text evidence="2">The sequence shown here is derived from an EMBL/GenBank/DDBJ whole genome shotgun (WGS) entry which is preliminary data.</text>
</comment>
<feature type="compositionally biased region" description="Basic and acidic residues" evidence="1">
    <location>
        <begin position="79"/>
        <end position="103"/>
    </location>
</feature>
<feature type="region of interest" description="Disordered" evidence="1">
    <location>
        <begin position="1"/>
        <end position="123"/>
    </location>
</feature>
<name>A0A3M8AN33_9MICO</name>
<reference evidence="2 3" key="1">
    <citation type="submission" date="2018-10" db="EMBL/GenBank/DDBJ databases">
        <title>Isolation, diversity and antibacterial activity of antinobacteria from the wheat rhizosphere soil.</title>
        <authorList>
            <person name="Sun T."/>
        </authorList>
    </citation>
    <scope>NUCLEOTIDE SEQUENCE [LARGE SCALE GENOMIC DNA]</scope>
    <source>
        <strain evidence="2 3">SJ-23</strain>
    </source>
</reference>
<feature type="compositionally biased region" description="Basic and acidic residues" evidence="1">
    <location>
        <begin position="54"/>
        <end position="66"/>
    </location>
</feature>
<sequence length="160" mass="18015">MARATTRTTKQERTESARALKAAKKANAEARKLASTLPQPTRGKLEAVAATERTQLERAKKERGESPRAATRRARRSAVRLERASARLGPRNERRSTSADPKRRAGSIKRQRVQATQSQSMPVKAAVRTIITAVMTPTDREQNKKVAKRRVRRMKLQHAR</sequence>
<feature type="compositionally biased region" description="Basic residues" evidence="1">
    <location>
        <begin position="145"/>
        <end position="160"/>
    </location>
</feature>
<dbReference type="EMBL" id="RHHB01000002">
    <property type="protein sequence ID" value="RNB51905.1"/>
    <property type="molecule type" value="Genomic_DNA"/>
</dbReference>
<accession>A0A3M8AN33</accession>
<dbReference type="AlphaFoldDB" id="A0A3M8AN33"/>
<evidence type="ECO:0000256" key="1">
    <source>
        <dbReference type="SAM" id="MobiDB-lite"/>
    </source>
</evidence>
<keyword evidence="3" id="KW-1185">Reference proteome</keyword>
<proteinExistence type="predicted"/>
<dbReference type="Proteomes" id="UP000275048">
    <property type="component" value="Unassembled WGS sequence"/>
</dbReference>
<organism evidence="2 3">
    <name type="scientific">Agromyces tardus</name>
    <dbReference type="NCBI Taxonomy" id="2583849"/>
    <lineage>
        <taxon>Bacteria</taxon>
        <taxon>Bacillati</taxon>
        <taxon>Actinomycetota</taxon>
        <taxon>Actinomycetes</taxon>
        <taxon>Micrococcales</taxon>
        <taxon>Microbacteriaceae</taxon>
        <taxon>Agromyces</taxon>
    </lineage>
</organism>
<evidence type="ECO:0000313" key="2">
    <source>
        <dbReference type="EMBL" id="RNB51905.1"/>
    </source>
</evidence>
<evidence type="ECO:0000313" key="3">
    <source>
        <dbReference type="Proteomes" id="UP000275048"/>
    </source>
</evidence>